<organism evidence="6 7">
    <name type="scientific">Acidianus ambivalens</name>
    <name type="common">Desulfurolobus ambivalens</name>
    <dbReference type="NCBI Taxonomy" id="2283"/>
    <lineage>
        <taxon>Archaea</taxon>
        <taxon>Thermoproteota</taxon>
        <taxon>Thermoprotei</taxon>
        <taxon>Sulfolobales</taxon>
        <taxon>Sulfolobaceae</taxon>
        <taxon>Acidianus</taxon>
    </lineage>
</organism>
<dbReference type="InterPro" id="IPR003593">
    <property type="entry name" value="AAA+_ATPase"/>
</dbReference>
<dbReference type="KEGG" id="aamb:D1866_03980"/>
<dbReference type="PANTHER" id="PTHR23077:SF171">
    <property type="entry name" value="NUCLEAR VALOSIN-CONTAINING PROTEIN-LIKE"/>
    <property type="match status" value="1"/>
</dbReference>
<dbReference type="Pfam" id="PF17862">
    <property type="entry name" value="AAA_lid_3"/>
    <property type="match status" value="2"/>
</dbReference>
<evidence type="ECO:0000256" key="3">
    <source>
        <dbReference type="ARBA" id="ARBA00022840"/>
    </source>
</evidence>
<sequence length="696" mass="77995">MNEIAITQVYGKKLKQRYVALVDEEIMKNFNLLPGDVILIYGDRALPFTVQENRDKEKGIVVNEEDLKLLGIKNGERAGFKKANYVEIQTLSLAPAVQKPYDERKISLELRGKAVTRRMPLFTKEGDFTVISFFPQAEVGIVTGDTKIEIGYSSVKLTQKDIPYVTLEDVGGLSKQIEELKEIVEISLVRPEIMRILGLRAPKGVLLYGPPGTGKTLLAKAIANSVMANFFYISGPEIASKYYGESEKKLREIFEQAIKDSPSIIFIDEIDAIAPNRDTTGSETDRRIVAQLLTLMDGITSSRGILVIGATNRPNALDPALRRPGRFDREIEIPVPDKEGRLEILKIHTRRLNLVNVDLEKIAELAHGYVGADLEALVREATLNAFRRSKNYDSANVTMEDFLEAMKRVQPSALREFKIEIPATTWEDVIGLEDIKLELKEVVEWPLKEPSIYEYMKAEIPSGILLYGPPGTGKTMLARAVAHESGANFIAVNGPEILNMWVGESERAIREIFKKARQASPCIIFFDEIDSLATARGSDPNRVTERIVSQLLTEMDGISKRSEKVVVIAATNRPDIIDPALLRPGRLEKLIYVRPPTLDERRSLFVSLISKHPHEDNIDYDRLAKLTEYYTPADIKGIVNKAVLLSIRRAMAGEKNVKLSEEDLELAVSSSKPSLNSSILNYYNSFNMKTRQTSYA</sequence>
<reference evidence="6 7" key="2">
    <citation type="submission" date="2019-10" db="EMBL/GenBank/DDBJ databases">
        <title>Genome Sequences from Six Type Strain Members of the Archaeal Family Sulfolobaceae: Acidianus ambivalens, Acidianus infernus, Metallosphaera prunae, Stygiolobus azoricus, Sulfolobus metallicus, and Sulfurisphaera ohwakuensis.</title>
        <authorList>
            <person name="Counts J.A."/>
            <person name="Kelly R.M."/>
        </authorList>
    </citation>
    <scope>NUCLEOTIDE SEQUENCE [LARGE SCALE GENOMIC DNA]</scope>
    <source>
        <strain evidence="6 7">LEI 10</strain>
    </source>
</reference>
<reference evidence="5 8" key="1">
    <citation type="submission" date="2019-10" db="EMBL/GenBank/DDBJ databases">
        <title>Comparative genomics of sulfur disproportionating microorganisms.</title>
        <authorList>
            <person name="Ward L.M."/>
            <person name="Bertran E."/>
            <person name="Johnston D."/>
        </authorList>
    </citation>
    <scope>NUCLEOTIDE SEQUENCE [LARGE SCALE GENOMIC DNA]</scope>
    <source>
        <strain evidence="5 8">DSM 3772</strain>
    </source>
</reference>
<dbReference type="EMBL" id="WHYS01000002">
    <property type="protein sequence ID" value="MQL56210.1"/>
    <property type="molecule type" value="Genomic_DNA"/>
</dbReference>
<keyword evidence="7" id="KW-1185">Reference proteome</keyword>
<dbReference type="RefSeq" id="WP_152942694.1">
    <property type="nucleotide sequence ID" value="NZ_CP045482.1"/>
</dbReference>
<dbReference type="InterPro" id="IPR041569">
    <property type="entry name" value="AAA_lid_3"/>
</dbReference>
<dbReference type="Pfam" id="PF00004">
    <property type="entry name" value="AAA"/>
    <property type="match status" value="2"/>
</dbReference>
<dbReference type="FunFam" id="3.40.50.300:FF:000012">
    <property type="entry name" value="Transitional endoplasmic reticulum ATPase"/>
    <property type="match status" value="1"/>
</dbReference>
<dbReference type="EMBL" id="CP045482">
    <property type="protein sequence ID" value="QGR21252.1"/>
    <property type="molecule type" value="Genomic_DNA"/>
</dbReference>
<keyword evidence="3" id="KW-0067">ATP-binding</keyword>
<evidence type="ECO:0000313" key="5">
    <source>
        <dbReference type="EMBL" id="MQL56210.1"/>
    </source>
</evidence>
<evidence type="ECO:0000313" key="6">
    <source>
        <dbReference type="EMBL" id="QGR21252.1"/>
    </source>
</evidence>
<evidence type="ECO:0000313" key="8">
    <source>
        <dbReference type="Proteomes" id="UP000474054"/>
    </source>
</evidence>
<dbReference type="InterPro" id="IPR003960">
    <property type="entry name" value="ATPase_AAA_CS"/>
</dbReference>
<evidence type="ECO:0000259" key="4">
    <source>
        <dbReference type="SMART" id="SM00382"/>
    </source>
</evidence>
<protein>
    <submittedName>
        <fullName evidence="6">AAA family ATPase</fullName>
    </submittedName>
</protein>
<dbReference type="FunFam" id="3.40.50.300:FF:000018">
    <property type="entry name" value="Cell division control 48"/>
    <property type="match status" value="1"/>
</dbReference>
<dbReference type="PROSITE" id="PS00674">
    <property type="entry name" value="AAA"/>
    <property type="match status" value="2"/>
</dbReference>
<dbReference type="SUPFAM" id="SSF52540">
    <property type="entry name" value="P-loop containing nucleoside triphosphate hydrolases"/>
    <property type="match status" value="2"/>
</dbReference>
<dbReference type="GO" id="GO:0016887">
    <property type="term" value="F:ATP hydrolysis activity"/>
    <property type="evidence" value="ECO:0007669"/>
    <property type="project" value="InterPro"/>
</dbReference>
<keyword evidence="2" id="KW-0547">Nucleotide-binding</keyword>
<feature type="domain" description="AAA+ ATPase" evidence="4">
    <location>
        <begin position="201"/>
        <end position="337"/>
    </location>
</feature>
<dbReference type="InterPro" id="IPR027417">
    <property type="entry name" value="P-loop_NTPase"/>
</dbReference>
<dbReference type="AlphaFoldDB" id="A0A650CUC6"/>
<dbReference type="Gene3D" id="1.10.8.60">
    <property type="match status" value="2"/>
</dbReference>
<dbReference type="CDD" id="cd19503">
    <property type="entry name" value="RecA-like_CDC48_NLV2_r1-like"/>
    <property type="match status" value="1"/>
</dbReference>
<evidence type="ECO:0000256" key="2">
    <source>
        <dbReference type="ARBA" id="ARBA00022741"/>
    </source>
</evidence>
<dbReference type="SMART" id="SM00382">
    <property type="entry name" value="AAA"/>
    <property type="match status" value="2"/>
</dbReference>
<evidence type="ECO:0000256" key="1">
    <source>
        <dbReference type="ARBA" id="ARBA00022737"/>
    </source>
</evidence>
<proteinExistence type="predicted"/>
<name>A0A650CUC6_ACIAM</name>
<dbReference type="GO" id="GO:0005524">
    <property type="term" value="F:ATP binding"/>
    <property type="evidence" value="ECO:0007669"/>
    <property type="project" value="UniProtKB-KW"/>
</dbReference>
<gene>
    <name evidence="6" type="ORF">D1866_03980</name>
    <name evidence="5" type="ORF">GFB69_10850</name>
</gene>
<feature type="domain" description="AAA+ ATPase" evidence="4">
    <location>
        <begin position="460"/>
        <end position="597"/>
    </location>
</feature>
<keyword evidence="1" id="KW-0677">Repeat</keyword>
<dbReference type="Proteomes" id="UP000426328">
    <property type="component" value="Chromosome"/>
</dbReference>
<dbReference type="PANTHER" id="PTHR23077">
    <property type="entry name" value="AAA-FAMILY ATPASE"/>
    <property type="match status" value="1"/>
</dbReference>
<dbReference type="InterPro" id="IPR050168">
    <property type="entry name" value="AAA_ATPase_domain"/>
</dbReference>
<accession>A0A650CUC6</accession>
<dbReference type="GeneID" id="42778866"/>
<dbReference type="CDD" id="cd19511">
    <property type="entry name" value="RecA-like_CDC48_r2-like"/>
    <property type="match status" value="1"/>
</dbReference>
<dbReference type="Proteomes" id="UP000474054">
    <property type="component" value="Unassembled WGS sequence"/>
</dbReference>
<dbReference type="InterPro" id="IPR003959">
    <property type="entry name" value="ATPase_AAA_core"/>
</dbReference>
<dbReference type="Gene3D" id="3.40.50.300">
    <property type="entry name" value="P-loop containing nucleotide triphosphate hydrolases"/>
    <property type="match status" value="2"/>
</dbReference>
<evidence type="ECO:0000313" key="7">
    <source>
        <dbReference type="Proteomes" id="UP000426328"/>
    </source>
</evidence>